<keyword evidence="4 6" id="KW-1133">Transmembrane helix</keyword>
<dbReference type="Pfam" id="PF07681">
    <property type="entry name" value="DoxX"/>
    <property type="match status" value="1"/>
</dbReference>
<feature type="transmembrane region" description="Helical" evidence="6">
    <location>
        <begin position="20"/>
        <end position="37"/>
    </location>
</feature>
<feature type="transmembrane region" description="Helical" evidence="6">
    <location>
        <begin position="120"/>
        <end position="139"/>
    </location>
</feature>
<reference evidence="11" key="1">
    <citation type="submission" date="2020-05" db="EMBL/GenBank/DDBJ databases">
        <authorList>
            <person name="Chiriac C."/>
            <person name="Salcher M."/>
            <person name="Ghai R."/>
            <person name="Kavagutti S V."/>
        </authorList>
    </citation>
    <scope>NUCLEOTIDE SEQUENCE</scope>
</reference>
<accession>A0A6J7MHJ2</accession>
<proteinExistence type="predicted"/>
<dbReference type="AlphaFoldDB" id="A0A6J7MHJ2"/>
<keyword evidence="3 6" id="KW-0812">Transmembrane</keyword>
<feature type="transmembrane region" description="Helical" evidence="6">
    <location>
        <begin position="151"/>
        <end position="174"/>
    </location>
</feature>
<dbReference type="PANTHER" id="PTHR33452">
    <property type="entry name" value="OXIDOREDUCTASE CATD-RELATED"/>
    <property type="match status" value="1"/>
</dbReference>
<gene>
    <name evidence="8" type="ORF">UFOPK2656_00908</name>
    <name evidence="9" type="ORF">UFOPK3267_01717</name>
    <name evidence="10" type="ORF">UFOPK3651_00491</name>
    <name evidence="11" type="ORF">UFOPK3931_00667</name>
    <name evidence="7" type="ORF">UFOPK4189_00084</name>
</gene>
<dbReference type="EMBL" id="CAEZYF010000004">
    <property type="protein sequence ID" value="CAB4714831.1"/>
    <property type="molecule type" value="Genomic_DNA"/>
</dbReference>
<dbReference type="InterPro" id="IPR032808">
    <property type="entry name" value="DoxX"/>
</dbReference>
<keyword evidence="2" id="KW-1003">Cell membrane</keyword>
<dbReference type="EMBL" id="CAFBMT010000002">
    <property type="protein sequence ID" value="CAB4915317.1"/>
    <property type="molecule type" value="Genomic_DNA"/>
</dbReference>
<dbReference type="EMBL" id="CAFBOL010000011">
    <property type="protein sequence ID" value="CAB4978762.1"/>
    <property type="molecule type" value="Genomic_DNA"/>
</dbReference>
<feature type="transmembrane region" description="Helical" evidence="6">
    <location>
        <begin position="77"/>
        <end position="100"/>
    </location>
</feature>
<evidence type="ECO:0000256" key="6">
    <source>
        <dbReference type="SAM" id="Phobius"/>
    </source>
</evidence>
<evidence type="ECO:0000313" key="9">
    <source>
        <dbReference type="EMBL" id="CAB4851783.1"/>
    </source>
</evidence>
<sequence>MRVVGHGRSLMPMQQQFDIGVLVLRVVFGVFLAAHGYNKFFGGGRLKGTAGWFGSMGMKWPKWQARIAASTEVSAGLLFAIGLLTPLAAAGMIAIMLVAIWAEHWKVGFFVFRPKQGWEYCMSIAVLALVVATMGPGRWSVDHGLDIAFKSWWGAATAAVVGIGGGLLQLAICYRPPKTVAE</sequence>
<evidence type="ECO:0000313" key="11">
    <source>
        <dbReference type="EMBL" id="CAB4978762.1"/>
    </source>
</evidence>
<protein>
    <submittedName>
        <fullName evidence="11">Unannotated protein</fullName>
    </submittedName>
</protein>
<comment type="subcellular location">
    <subcellularLocation>
        <location evidence="1">Cell membrane</location>
        <topology evidence="1">Multi-pass membrane protein</topology>
    </subcellularLocation>
</comment>
<evidence type="ECO:0000313" key="7">
    <source>
        <dbReference type="EMBL" id="CAB4362311.1"/>
    </source>
</evidence>
<evidence type="ECO:0000256" key="4">
    <source>
        <dbReference type="ARBA" id="ARBA00022989"/>
    </source>
</evidence>
<dbReference type="EMBL" id="CAESGF010000001">
    <property type="protein sequence ID" value="CAB4362311.1"/>
    <property type="molecule type" value="Genomic_DNA"/>
</dbReference>
<dbReference type="InterPro" id="IPR051907">
    <property type="entry name" value="DoxX-like_oxidoreductase"/>
</dbReference>
<dbReference type="PANTHER" id="PTHR33452:SF1">
    <property type="entry name" value="INNER MEMBRANE PROTEIN YPHA-RELATED"/>
    <property type="match status" value="1"/>
</dbReference>
<evidence type="ECO:0000313" key="8">
    <source>
        <dbReference type="EMBL" id="CAB4714831.1"/>
    </source>
</evidence>
<organism evidence="11">
    <name type="scientific">freshwater metagenome</name>
    <dbReference type="NCBI Taxonomy" id="449393"/>
    <lineage>
        <taxon>unclassified sequences</taxon>
        <taxon>metagenomes</taxon>
        <taxon>ecological metagenomes</taxon>
    </lineage>
</organism>
<dbReference type="GO" id="GO:0005886">
    <property type="term" value="C:plasma membrane"/>
    <property type="evidence" value="ECO:0007669"/>
    <property type="project" value="UniProtKB-SubCell"/>
</dbReference>
<evidence type="ECO:0000256" key="1">
    <source>
        <dbReference type="ARBA" id="ARBA00004651"/>
    </source>
</evidence>
<evidence type="ECO:0000256" key="2">
    <source>
        <dbReference type="ARBA" id="ARBA00022475"/>
    </source>
</evidence>
<evidence type="ECO:0000256" key="3">
    <source>
        <dbReference type="ARBA" id="ARBA00022692"/>
    </source>
</evidence>
<name>A0A6J7MHJ2_9ZZZZ</name>
<evidence type="ECO:0000256" key="5">
    <source>
        <dbReference type="ARBA" id="ARBA00023136"/>
    </source>
</evidence>
<evidence type="ECO:0000313" key="10">
    <source>
        <dbReference type="EMBL" id="CAB4915317.1"/>
    </source>
</evidence>
<keyword evidence="5 6" id="KW-0472">Membrane</keyword>
<dbReference type="EMBL" id="CAFBIY010000096">
    <property type="protein sequence ID" value="CAB4851783.1"/>
    <property type="molecule type" value="Genomic_DNA"/>
</dbReference>